<dbReference type="OrthoDB" id="3054030at2759"/>
<name>A0A9P5Y1S6_9AGAR</name>
<evidence type="ECO:0000313" key="2">
    <source>
        <dbReference type="EMBL" id="KAF9461718.1"/>
    </source>
</evidence>
<protein>
    <recommendedName>
        <fullName evidence="1">F-box domain-containing protein</fullName>
    </recommendedName>
</protein>
<dbReference type="EMBL" id="MU150280">
    <property type="protein sequence ID" value="KAF9461718.1"/>
    <property type="molecule type" value="Genomic_DNA"/>
</dbReference>
<proteinExistence type="predicted"/>
<evidence type="ECO:0000259" key="1">
    <source>
        <dbReference type="PROSITE" id="PS50181"/>
    </source>
</evidence>
<dbReference type="SUPFAM" id="SSF81383">
    <property type="entry name" value="F-box domain"/>
    <property type="match status" value="2"/>
</dbReference>
<keyword evidence="3" id="KW-1185">Reference proteome</keyword>
<reference evidence="2" key="1">
    <citation type="submission" date="2020-11" db="EMBL/GenBank/DDBJ databases">
        <authorList>
            <consortium name="DOE Joint Genome Institute"/>
            <person name="Ahrendt S."/>
            <person name="Riley R."/>
            <person name="Andreopoulos W."/>
            <person name="Labutti K."/>
            <person name="Pangilinan J."/>
            <person name="Ruiz-Duenas F.J."/>
            <person name="Barrasa J.M."/>
            <person name="Sanchez-Garcia M."/>
            <person name="Camarero S."/>
            <person name="Miyauchi S."/>
            <person name="Serrano A."/>
            <person name="Linde D."/>
            <person name="Babiker R."/>
            <person name="Drula E."/>
            <person name="Ayuso-Fernandez I."/>
            <person name="Pacheco R."/>
            <person name="Padilla G."/>
            <person name="Ferreira P."/>
            <person name="Barriuso J."/>
            <person name="Kellner H."/>
            <person name="Castanera R."/>
            <person name="Alfaro M."/>
            <person name="Ramirez L."/>
            <person name="Pisabarro A.G."/>
            <person name="Kuo A."/>
            <person name="Tritt A."/>
            <person name="Lipzen A."/>
            <person name="He G."/>
            <person name="Yan M."/>
            <person name="Ng V."/>
            <person name="Cullen D."/>
            <person name="Martin F."/>
            <person name="Rosso M.-N."/>
            <person name="Henrissat B."/>
            <person name="Hibbett D."/>
            <person name="Martinez A.T."/>
            <person name="Grigoriev I.V."/>
        </authorList>
    </citation>
    <scope>NUCLEOTIDE SEQUENCE</scope>
    <source>
        <strain evidence="2">CBS 247.69</strain>
    </source>
</reference>
<feature type="domain" description="F-box" evidence="1">
    <location>
        <begin position="517"/>
        <end position="553"/>
    </location>
</feature>
<dbReference type="Pfam" id="PF00646">
    <property type="entry name" value="F-box"/>
    <property type="match status" value="2"/>
</dbReference>
<dbReference type="PROSITE" id="PS50181">
    <property type="entry name" value="FBOX"/>
    <property type="match status" value="1"/>
</dbReference>
<gene>
    <name evidence="2" type="ORF">BDZ94DRAFT_1263165</name>
</gene>
<dbReference type="InterPro" id="IPR001810">
    <property type="entry name" value="F-box_dom"/>
</dbReference>
<evidence type="ECO:0000313" key="3">
    <source>
        <dbReference type="Proteomes" id="UP000807353"/>
    </source>
</evidence>
<comment type="caution">
    <text evidence="2">The sequence shown here is derived from an EMBL/GenBank/DDBJ whole genome shotgun (WGS) entry which is preliminary data.</text>
</comment>
<organism evidence="2 3">
    <name type="scientific">Collybia nuda</name>
    <dbReference type="NCBI Taxonomy" id="64659"/>
    <lineage>
        <taxon>Eukaryota</taxon>
        <taxon>Fungi</taxon>
        <taxon>Dikarya</taxon>
        <taxon>Basidiomycota</taxon>
        <taxon>Agaricomycotina</taxon>
        <taxon>Agaricomycetes</taxon>
        <taxon>Agaricomycetidae</taxon>
        <taxon>Agaricales</taxon>
        <taxon>Tricholomatineae</taxon>
        <taxon>Clitocybaceae</taxon>
        <taxon>Collybia</taxon>
    </lineage>
</organism>
<accession>A0A9P5Y1S6</accession>
<dbReference type="AlphaFoldDB" id="A0A9P5Y1S6"/>
<sequence>MRNDITLVNDDVLLELFNYLSNKDLYGLSILCRRLHHIALPLYLSRLDIKDPTSSINLTVEDFALDALSGLRIALFIPSSAHIICEIPQAQNFFRSLARMESFISRLLAVGHITFHLRGSIYNSSFSNDQIQRNKWNQRFKELRQVLAAKACSRLELVDMDAGSRMIFTPTVNPVVPRHRGVGGVIGRVINIGRGLHQQTWNEPEMSSLPGIARSKAKWTPLPMTSIHIRSPSTLYFLRQQQKFSTFSSLQSLTFHCSLTSKTEWAEILMRIVLFAPMLSSVTILTPHMDTRDVISFSGSLPHLTHLTIFPVSYEVFSDKYLVTPRFPSLTNLSSSPQYINTFLSFESPLPKIQFIEIGLTCLPKPNLDTIFDQMNRVIKRLSEMRSNVSLSLKIHAGDECVVKDYMTHYLDRSLAGFDVKTQLTFVETLTIVDLPVLHSKFDAELCTIVFPRWLSLFGQLRHVNLTGYASDSHETIIQTVRTSCLQCLTMNINDKLYPVRPQAETGNETSMALATSPGFFDIPDDVLYIVFNYLGLSELLALAALSRRLQLLSIPIYLTRRNILDPTTLARLPLGRDPHTSLADISALRLSLSVSTIRHLHCPIISYSGLFLVFEYFKQLRLLVLSLRSVEKVTIKFPDDQDHKMNYKTVREKWGELFGSFLDAVVKRRCVSLKLLGGALIEDNYRASQPMLLALCSPPSSIETKLTTLVTDSDTLLQTPILLQTVSILKHSRIIQLDLTLLSEDASHLLLNATQLLSMVTKLSIDGPSVRPALVMAFINGLPCLKYLNMRGSLSKNCTGSYFYPGFNPMLNLISLSAPRPFIMLLLDNPTFLPKLQSLTIVLTSSDFPVAILSQVAKHLRELDHPFTVSMVIPFFSISIINKGIDALLAENARWESPSTILINLKLSRNLNQLPIAEWSVPPSRWLSLFPNLLHLTIEERLPDHVLAAACSSFATACPSLVTFHANGANQPLRN</sequence>
<dbReference type="Proteomes" id="UP000807353">
    <property type="component" value="Unassembled WGS sequence"/>
</dbReference>
<dbReference type="InterPro" id="IPR036047">
    <property type="entry name" value="F-box-like_dom_sf"/>
</dbReference>